<sequence length="83" mass="8997">MSSFVARCREATALRASRPLPQTLIAPPPQTSIAPPSSNPDRAPSLKPRCWSEATALQASHSELEFLTPIIYNRLVGSSLLIL</sequence>
<keyword evidence="3" id="KW-1185">Reference proteome</keyword>
<dbReference type="Proteomes" id="UP000010482">
    <property type="component" value="Chromosome"/>
</dbReference>
<dbReference type="AlphaFoldDB" id="K9YXG7"/>
<feature type="region of interest" description="Disordered" evidence="1">
    <location>
        <begin position="17"/>
        <end position="46"/>
    </location>
</feature>
<evidence type="ECO:0000313" key="2">
    <source>
        <dbReference type="EMBL" id="AFZ50793.1"/>
    </source>
</evidence>
<accession>K9YXG7</accession>
<protein>
    <submittedName>
        <fullName evidence="2">Uncharacterized protein</fullName>
    </submittedName>
</protein>
<dbReference type="EMBL" id="CP003944">
    <property type="protein sequence ID" value="AFZ50793.1"/>
    <property type="molecule type" value="Genomic_DNA"/>
</dbReference>
<dbReference type="HOGENOM" id="CLU_2536993_0_0_3"/>
<feature type="compositionally biased region" description="Polar residues" evidence="1">
    <location>
        <begin position="31"/>
        <end position="40"/>
    </location>
</feature>
<evidence type="ECO:0000256" key="1">
    <source>
        <dbReference type="SAM" id="MobiDB-lite"/>
    </source>
</evidence>
<organism evidence="2 3">
    <name type="scientific">Dactylococcopsis salina (strain PCC 8305)</name>
    <name type="common">Myxobactron salinum</name>
    <dbReference type="NCBI Taxonomy" id="13035"/>
    <lineage>
        <taxon>Bacteria</taxon>
        <taxon>Bacillati</taxon>
        <taxon>Cyanobacteriota</taxon>
        <taxon>Cyanophyceae</taxon>
        <taxon>Nodosilineales</taxon>
        <taxon>Cymatolegaceae</taxon>
        <taxon>Dactylococcopsis</taxon>
    </lineage>
</organism>
<dbReference type="KEGG" id="dsl:Dacsa_2164"/>
<evidence type="ECO:0000313" key="3">
    <source>
        <dbReference type="Proteomes" id="UP000010482"/>
    </source>
</evidence>
<name>K9YXG7_DACS8</name>
<gene>
    <name evidence="2" type="ORF">Dacsa_2164</name>
</gene>
<proteinExistence type="predicted"/>
<reference evidence="2" key="1">
    <citation type="submission" date="2012-04" db="EMBL/GenBank/DDBJ databases">
        <title>Finished genome of Dactylococcopsis salina PCC 8305.</title>
        <authorList>
            <consortium name="US DOE Joint Genome Institute"/>
            <person name="Gugger M."/>
            <person name="Coursin T."/>
            <person name="Rippka R."/>
            <person name="Tandeau De Marsac N."/>
            <person name="Huntemann M."/>
            <person name="Wei C.-L."/>
            <person name="Han J."/>
            <person name="Detter J.C."/>
            <person name="Han C."/>
            <person name="Tapia R."/>
            <person name="Daligault H."/>
            <person name="Chen A."/>
            <person name="Krypides N."/>
            <person name="Mavromatis K."/>
            <person name="Markowitz V."/>
            <person name="Szeto E."/>
            <person name="Ivanova N."/>
            <person name="Ovchinnikova G."/>
            <person name="Pagani I."/>
            <person name="Pati A."/>
            <person name="Goodwin L."/>
            <person name="Peters L."/>
            <person name="Pitluck S."/>
            <person name="Woyke T."/>
            <person name="Kerfeld C."/>
        </authorList>
    </citation>
    <scope>NUCLEOTIDE SEQUENCE [LARGE SCALE GENOMIC DNA]</scope>
    <source>
        <strain evidence="2">PCC 8305</strain>
    </source>
</reference>